<organism evidence="6 7">
    <name type="scientific">Companilactobacillus nantensis DSM 16982</name>
    <dbReference type="NCBI Taxonomy" id="1423774"/>
    <lineage>
        <taxon>Bacteria</taxon>
        <taxon>Bacillati</taxon>
        <taxon>Bacillota</taxon>
        <taxon>Bacilli</taxon>
        <taxon>Lactobacillales</taxon>
        <taxon>Lactobacillaceae</taxon>
        <taxon>Companilactobacillus</taxon>
    </lineage>
</organism>
<dbReference type="AlphaFoldDB" id="A0A0R1WLU4"/>
<dbReference type="GO" id="GO:0003700">
    <property type="term" value="F:DNA-binding transcription factor activity"/>
    <property type="evidence" value="ECO:0007669"/>
    <property type="project" value="InterPro"/>
</dbReference>
<dbReference type="Gene3D" id="3.40.190.290">
    <property type="match status" value="1"/>
</dbReference>
<proteinExistence type="inferred from homology"/>
<dbReference type="PANTHER" id="PTHR30419">
    <property type="entry name" value="HTH-TYPE TRANSCRIPTIONAL REGULATOR YBHD"/>
    <property type="match status" value="1"/>
</dbReference>
<dbReference type="Pfam" id="PF03466">
    <property type="entry name" value="LysR_substrate"/>
    <property type="match status" value="1"/>
</dbReference>
<dbReference type="SUPFAM" id="SSF46785">
    <property type="entry name" value="Winged helix' DNA-binding domain"/>
    <property type="match status" value="1"/>
</dbReference>
<sequence length="292" mass="33776">MNLKDYQYFKKLSELKNFSDTANFFGVSQPTITYSLKRLEDSCGLSLVKRKSYANSLSLTYAGEQLLMHINRILQENDLINVDMERIKREKIVMGWPPIITNYVIPKVFDSLRDEDLLAAIEPVADGSKELLEKLKNGEIDMSFLGTTVLPQENHLDYQLLKEHQFKFIASADKDISHIKTIEQLFEEDFISLDEKSVHSQVLRRLTEHYNVTPKTMFQTDDYKLMLNLVKANKGISFITETAFQGVPGIQVIDMDDIQLPAFYILFVYRHNMVGSETLGKLMHIFKSIYKK</sequence>
<evidence type="ECO:0000256" key="3">
    <source>
        <dbReference type="ARBA" id="ARBA00023125"/>
    </source>
</evidence>
<comment type="similarity">
    <text evidence="1">Belongs to the LysR transcriptional regulatory family.</text>
</comment>
<evidence type="ECO:0000256" key="2">
    <source>
        <dbReference type="ARBA" id="ARBA00023015"/>
    </source>
</evidence>
<dbReference type="InterPro" id="IPR036388">
    <property type="entry name" value="WH-like_DNA-bd_sf"/>
</dbReference>
<dbReference type="InterPro" id="IPR050950">
    <property type="entry name" value="HTH-type_LysR_regulators"/>
</dbReference>
<evidence type="ECO:0000313" key="6">
    <source>
        <dbReference type="EMBL" id="KRM18389.1"/>
    </source>
</evidence>
<keyword evidence="7" id="KW-1185">Reference proteome</keyword>
<dbReference type="Gene3D" id="1.10.10.10">
    <property type="entry name" value="Winged helix-like DNA-binding domain superfamily/Winged helix DNA-binding domain"/>
    <property type="match status" value="1"/>
</dbReference>
<evidence type="ECO:0000313" key="7">
    <source>
        <dbReference type="Proteomes" id="UP000051302"/>
    </source>
</evidence>
<dbReference type="RefSeq" id="WP_057891037.1">
    <property type="nucleotide sequence ID" value="NZ_AZFV01000002.1"/>
</dbReference>
<reference evidence="6 7" key="1">
    <citation type="journal article" date="2015" name="Genome Announc.">
        <title>Expanding the biotechnology potential of lactobacilli through comparative genomics of 213 strains and associated genera.</title>
        <authorList>
            <person name="Sun Z."/>
            <person name="Harris H.M."/>
            <person name="McCann A."/>
            <person name="Guo C."/>
            <person name="Argimon S."/>
            <person name="Zhang W."/>
            <person name="Yang X."/>
            <person name="Jeffery I.B."/>
            <person name="Cooney J.C."/>
            <person name="Kagawa T.F."/>
            <person name="Liu W."/>
            <person name="Song Y."/>
            <person name="Salvetti E."/>
            <person name="Wrobel A."/>
            <person name="Rasinkangas P."/>
            <person name="Parkhill J."/>
            <person name="Rea M.C."/>
            <person name="O'Sullivan O."/>
            <person name="Ritari J."/>
            <person name="Douillard F.P."/>
            <person name="Paul Ross R."/>
            <person name="Yang R."/>
            <person name="Briner A.E."/>
            <person name="Felis G.E."/>
            <person name="de Vos W.M."/>
            <person name="Barrangou R."/>
            <person name="Klaenhammer T.R."/>
            <person name="Caufield P.W."/>
            <person name="Cui Y."/>
            <person name="Zhang H."/>
            <person name="O'Toole P.W."/>
        </authorList>
    </citation>
    <scope>NUCLEOTIDE SEQUENCE [LARGE SCALE GENOMIC DNA]</scope>
    <source>
        <strain evidence="6 7">DSM 16982</strain>
    </source>
</reference>
<feature type="domain" description="HTH lysR-type" evidence="5">
    <location>
        <begin position="1"/>
        <end position="60"/>
    </location>
</feature>
<dbReference type="Proteomes" id="UP000051302">
    <property type="component" value="Unassembled WGS sequence"/>
</dbReference>
<dbReference type="InterPro" id="IPR000847">
    <property type="entry name" value="LysR_HTH_N"/>
</dbReference>
<dbReference type="EMBL" id="AZFV01000002">
    <property type="protein sequence ID" value="KRM18389.1"/>
    <property type="molecule type" value="Genomic_DNA"/>
</dbReference>
<dbReference type="GO" id="GO:0003677">
    <property type="term" value="F:DNA binding"/>
    <property type="evidence" value="ECO:0007669"/>
    <property type="project" value="UniProtKB-KW"/>
</dbReference>
<name>A0A0R1WLU4_9LACO</name>
<evidence type="ECO:0000256" key="1">
    <source>
        <dbReference type="ARBA" id="ARBA00009437"/>
    </source>
</evidence>
<dbReference type="InterPro" id="IPR036390">
    <property type="entry name" value="WH_DNA-bd_sf"/>
</dbReference>
<keyword evidence="3" id="KW-0238">DNA-binding</keyword>
<keyword evidence="2" id="KW-0805">Transcription regulation</keyword>
<evidence type="ECO:0000256" key="4">
    <source>
        <dbReference type="ARBA" id="ARBA00023163"/>
    </source>
</evidence>
<dbReference type="Pfam" id="PF00126">
    <property type="entry name" value="HTH_1"/>
    <property type="match status" value="1"/>
</dbReference>
<gene>
    <name evidence="6" type="ORF">FD31_GL000933</name>
</gene>
<accession>A0A0R1WLU4</accession>
<dbReference type="PROSITE" id="PS50931">
    <property type="entry name" value="HTH_LYSR"/>
    <property type="match status" value="1"/>
</dbReference>
<dbReference type="STRING" id="1423774.FD31_GL000933"/>
<evidence type="ECO:0000259" key="5">
    <source>
        <dbReference type="PROSITE" id="PS50931"/>
    </source>
</evidence>
<protein>
    <submittedName>
        <fullName evidence="6">Malolactic fermentation transcriptional regulator</fullName>
    </submittedName>
</protein>
<keyword evidence="4" id="KW-0804">Transcription</keyword>
<dbReference type="PATRIC" id="fig|1423774.3.peg.973"/>
<dbReference type="InterPro" id="IPR005119">
    <property type="entry name" value="LysR_subst-bd"/>
</dbReference>
<comment type="caution">
    <text evidence="6">The sequence shown here is derived from an EMBL/GenBank/DDBJ whole genome shotgun (WGS) entry which is preliminary data.</text>
</comment>
<dbReference type="SUPFAM" id="SSF53850">
    <property type="entry name" value="Periplasmic binding protein-like II"/>
    <property type="match status" value="1"/>
</dbReference>
<dbReference type="GO" id="GO:0005829">
    <property type="term" value="C:cytosol"/>
    <property type="evidence" value="ECO:0007669"/>
    <property type="project" value="TreeGrafter"/>
</dbReference>